<name>A0A8J3PR77_9ACTN</name>
<dbReference type="SUPFAM" id="SSF103473">
    <property type="entry name" value="MFS general substrate transporter"/>
    <property type="match status" value="1"/>
</dbReference>
<feature type="transmembrane region" description="Helical" evidence="1">
    <location>
        <begin position="61"/>
        <end position="78"/>
    </location>
</feature>
<keyword evidence="1" id="KW-0812">Transmembrane</keyword>
<sequence length="153" mass="17021">MSSAWVFAIFMFVLSILAITRYWVPERWRGRERRYAALTAGTGAVFLAAAVLGWYGWLVTLMGAGMLVLSVLAVTRIWTPPRLRGFELPFAVLTVGFAVVFIPGGVYQQTHDEMRGAVPILLLTGLAVIVTGLVFVVRRERRLRRENGTGPLQ</sequence>
<protein>
    <submittedName>
        <fullName evidence="2">Uncharacterized protein</fullName>
    </submittedName>
</protein>
<reference evidence="2" key="1">
    <citation type="submission" date="2021-01" db="EMBL/GenBank/DDBJ databases">
        <title>Whole genome shotgun sequence of Planosporangium flavigriseum NBRC 105377.</title>
        <authorList>
            <person name="Komaki H."/>
            <person name="Tamura T."/>
        </authorList>
    </citation>
    <scope>NUCLEOTIDE SEQUENCE</scope>
    <source>
        <strain evidence="2">NBRC 105377</strain>
    </source>
</reference>
<dbReference type="EMBL" id="BONU01000091">
    <property type="protein sequence ID" value="GIG76841.1"/>
    <property type="molecule type" value="Genomic_DNA"/>
</dbReference>
<keyword evidence="1" id="KW-0472">Membrane</keyword>
<feature type="transmembrane region" description="Helical" evidence="1">
    <location>
        <begin position="6"/>
        <end position="24"/>
    </location>
</feature>
<dbReference type="RefSeq" id="WP_168075996.1">
    <property type="nucleotide sequence ID" value="NZ_BAAAQJ010000022.1"/>
</dbReference>
<dbReference type="Proteomes" id="UP000653674">
    <property type="component" value="Unassembled WGS sequence"/>
</dbReference>
<comment type="caution">
    <text evidence="2">The sequence shown here is derived from an EMBL/GenBank/DDBJ whole genome shotgun (WGS) entry which is preliminary data.</text>
</comment>
<gene>
    <name evidence="2" type="ORF">Pfl04_52450</name>
</gene>
<evidence type="ECO:0000313" key="3">
    <source>
        <dbReference type="Proteomes" id="UP000653674"/>
    </source>
</evidence>
<proteinExistence type="predicted"/>
<keyword evidence="3" id="KW-1185">Reference proteome</keyword>
<feature type="transmembrane region" description="Helical" evidence="1">
    <location>
        <begin position="36"/>
        <end position="55"/>
    </location>
</feature>
<organism evidence="2 3">
    <name type="scientific">Planosporangium flavigriseum</name>
    <dbReference type="NCBI Taxonomy" id="373681"/>
    <lineage>
        <taxon>Bacteria</taxon>
        <taxon>Bacillati</taxon>
        <taxon>Actinomycetota</taxon>
        <taxon>Actinomycetes</taxon>
        <taxon>Micromonosporales</taxon>
        <taxon>Micromonosporaceae</taxon>
        <taxon>Planosporangium</taxon>
    </lineage>
</organism>
<feature type="transmembrane region" description="Helical" evidence="1">
    <location>
        <begin position="90"/>
        <end position="110"/>
    </location>
</feature>
<evidence type="ECO:0000256" key="1">
    <source>
        <dbReference type="SAM" id="Phobius"/>
    </source>
</evidence>
<evidence type="ECO:0000313" key="2">
    <source>
        <dbReference type="EMBL" id="GIG76841.1"/>
    </source>
</evidence>
<dbReference type="InterPro" id="IPR036259">
    <property type="entry name" value="MFS_trans_sf"/>
</dbReference>
<accession>A0A8J3PR77</accession>
<feature type="transmembrane region" description="Helical" evidence="1">
    <location>
        <begin position="116"/>
        <end position="137"/>
    </location>
</feature>
<keyword evidence="1" id="KW-1133">Transmembrane helix</keyword>
<dbReference type="AlphaFoldDB" id="A0A8J3PR77"/>